<dbReference type="EMBL" id="KN833921">
    <property type="protein sequence ID" value="KIK14821.1"/>
    <property type="molecule type" value="Genomic_DNA"/>
</dbReference>
<dbReference type="Proteomes" id="UP000054018">
    <property type="component" value="Unassembled WGS sequence"/>
</dbReference>
<protein>
    <submittedName>
        <fullName evidence="1">Uncharacterized protein</fullName>
    </submittedName>
</protein>
<gene>
    <name evidence="1" type="ORF">PISMIDRAFT_343351</name>
</gene>
<accession>A0A0C9YDQ4</accession>
<reference evidence="2" key="2">
    <citation type="submission" date="2015-01" db="EMBL/GenBank/DDBJ databases">
        <title>Evolutionary Origins and Diversification of the Mycorrhizal Mutualists.</title>
        <authorList>
            <consortium name="DOE Joint Genome Institute"/>
            <consortium name="Mycorrhizal Genomics Consortium"/>
            <person name="Kohler A."/>
            <person name="Kuo A."/>
            <person name="Nagy L.G."/>
            <person name="Floudas D."/>
            <person name="Copeland A."/>
            <person name="Barry K.W."/>
            <person name="Cichocki N."/>
            <person name="Veneault-Fourrey C."/>
            <person name="LaButti K."/>
            <person name="Lindquist E.A."/>
            <person name="Lipzen A."/>
            <person name="Lundell T."/>
            <person name="Morin E."/>
            <person name="Murat C."/>
            <person name="Riley R."/>
            <person name="Ohm R."/>
            <person name="Sun H."/>
            <person name="Tunlid A."/>
            <person name="Henrissat B."/>
            <person name="Grigoriev I.V."/>
            <person name="Hibbett D.S."/>
            <person name="Martin F."/>
        </authorList>
    </citation>
    <scope>NUCLEOTIDE SEQUENCE [LARGE SCALE GENOMIC DNA]</scope>
    <source>
        <strain evidence="2">441</strain>
    </source>
</reference>
<sequence length="205" mass="23277">MARTLHSPRFHISAFCIFQGFQRGHCHYYLQTPFPFLTQITLGRLAIVFRITEHKCRDLATTSPVLDLVIRRLGSGRGNSAISYTIVSFQQGNGPTRVCNCTSVEHSGGKISRPLLMFLKAMAQRLGELWQTRFRKILRGPHRAWCSGGSKSPWSRWLKFSVREAMIGNLLTAVDAGNEEVEQAHRRCSSFDAQFPRSFDMQITT</sequence>
<dbReference type="HOGENOM" id="CLU_1337971_0_0_1"/>
<organism evidence="1 2">
    <name type="scientific">Pisolithus microcarpus 441</name>
    <dbReference type="NCBI Taxonomy" id="765257"/>
    <lineage>
        <taxon>Eukaryota</taxon>
        <taxon>Fungi</taxon>
        <taxon>Dikarya</taxon>
        <taxon>Basidiomycota</taxon>
        <taxon>Agaricomycotina</taxon>
        <taxon>Agaricomycetes</taxon>
        <taxon>Agaricomycetidae</taxon>
        <taxon>Boletales</taxon>
        <taxon>Sclerodermatineae</taxon>
        <taxon>Pisolithaceae</taxon>
        <taxon>Pisolithus</taxon>
    </lineage>
</organism>
<keyword evidence="2" id="KW-1185">Reference proteome</keyword>
<proteinExistence type="predicted"/>
<name>A0A0C9YDQ4_9AGAM</name>
<evidence type="ECO:0000313" key="1">
    <source>
        <dbReference type="EMBL" id="KIK14821.1"/>
    </source>
</evidence>
<evidence type="ECO:0000313" key="2">
    <source>
        <dbReference type="Proteomes" id="UP000054018"/>
    </source>
</evidence>
<dbReference type="AlphaFoldDB" id="A0A0C9YDQ4"/>
<reference evidence="1 2" key="1">
    <citation type="submission" date="2014-04" db="EMBL/GenBank/DDBJ databases">
        <authorList>
            <consortium name="DOE Joint Genome Institute"/>
            <person name="Kuo A."/>
            <person name="Kohler A."/>
            <person name="Costa M.D."/>
            <person name="Nagy L.G."/>
            <person name="Floudas D."/>
            <person name="Copeland A."/>
            <person name="Barry K.W."/>
            <person name="Cichocki N."/>
            <person name="Veneault-Fourrey C."/>
            <person name="LaButti K."/>
            <person name="Lindquist E.A."/>
            <person name="Lipzen A."/>
            <person name="Lundell T."/>
            <person name="Morin E."/>
            <person name="Murat C."/>
            <person name="Sun H."/>
            <person name="Tunlid A."/>
            <person name="Henrissat B."/>
            <person name="Grigoriev I.V."/>
            <person name="Hibbett D.S."/>
            <person name="Martin F."/>
            <person name="Nordberg H.P."/>
            <person name="Cantor M.N."/>
            <person name="Hua S.X."/>
        </authorList>
    </citation>
    <scope>NUCLEOTIDE SEQUENCE [LARGE SCALE GENOMIC DNA]</scope>
    <source>
        <strain evidence="1 2">441</strain>
    </source>
</reference>